<dbReference type="InterPro" id="IPR003599">
    <property type="entry name" value="Ig_sub"/>
</dbReference>
<dbReference type="Proteomes" id="UP001367676">
    <property type="component" value="Unassembled WGS sequence"/>
</dbReference>
<dbReference type="GO" id="GO:0098609">
    <property type="term" value="P:cell-cell adhesion"/>
    <property type="evidence" value="ECO:0007669"/>
    <property type="project" value="TreeGrafter"/>
</dbReference>
<comment type="caution">
    <text evidence="5">The sequence shown here is derived from an EMBL/GenBank/DDBJ whole genome shotgun (WGS) entry which is preliminary data.</text>
</comment>
<keyword evidence="2" id="KW-1015">Disulfide bond</keyword>
<dbReference type="InterPro" id="IPR013098">
    <property type="entry name" value="Ig_I-set"/>
</dbReference>
<dbReference type="PROSITE" id="PS50835">
    <property type="entry name" value="IG_LIKE"/>
    <property type="match status" value="1"/>
</dbReference>
<dbReference type="SUPFAM" id="SSF48726">
    <property type="entry name" value="Immunoglobulin"/>
    <property type="match status" value="1"/>
</dbReference>
<evidence type="ECO:0000313" key="6">
    <source>
        <dbReference type="Proteomes" id="UP001367676"/>
    </source>
</evidence>
<dbReference type="EMBL" id="JBBCAQ010000033">
    <property type="protein sequence ID" value="KAK7582728.1"/>
    <property type="molecule type" value="Genomic_DNA"/>
</dbReference>
<dbReference type="InterPro" id="IPR003598">
    <property type="entry name" value="Ig_sub2"/>
</dbReference>
<evidence type="ECO:0000259" key="4">
    <source>
        <dbReference type="PROSITE" id="PS50835"/>
    </source>
</evidence>
<gene>
    <name evidence="5" type="ORF">V9T40_014173</name>
</gene>
<evidence type="ECO:0000256" key="3">
    <source>
        <dbReference type="SAM" id="MobiDB-lite"/>
    </source>
</evidence>
<dbReference type="PANTHER" id="PTHR44170:SF6">
    <property type="entry name" value="CONTACTIN"/>
    <property type="match status" value="1"/>
</dbReference>
<sequence length="423" mass="48302">MSQKHFSEKFYEKECTEAATEQVNPASAVRKSSRQKRKPVLYDSSSDVNNFTSFKTAESNIFNQIEERAKSSTLVSHRSNVASEERTISSRVRQNTKSLARDESNVVASDVVVKKFLRIEIPRLRTYTCEKCPTAEEDEDLEFFRSLRTWTNISTTMKNFSSDRKYSVESETNDFATSPPFKPDFEYSTSIINGFSLAVSIIWLPCGKQHVCTKARAGSHFYVKYRMKGEPYSSSVIEEKQQDKIIVTGFDLRPGRIYEFSVVSIDGDFETEYKEEITYNALSESEDDCIFVHDCLPNKTYEFIVVSVYDNFETESHPQRIKIPNLESTRITSMERFSIHEVVHGQNLSLNCSIKKDPTLSVTVTWLKNDRLLKNNIEYKSILESNYSLNIFHATADDSANYTCSAVTRLDAATATVSVKVTT</sequence>
<proteinExistence type="predicted"/>
<feature type="domain" description="Ig-like" evidence="4">
    <location>
        <begin position="324"/>
        <end position="422"/>
    </location>
</feature>
<dbReference type="InterPro" id="IPR036179">
    <property type="entry name" value="Ig-like_dom_sf"/>
</dbReference>
<dbReference type="Pfam" id="PF07679">
    <property type="entry name" value="I-set"/>
    <property type="match status" value="1"/>
</dbReference>
<dbReference type="PANTHER" id="PTHR44170">
    <property type="entry name" value="PROTEIN SIDEKICK"/>
    <property type="match status" value="1"/>
</dbReference>
<dbReference type="InterPro" id="IPR007110">
    <property type="entry name" value="Ig-like_dom"/>
</dbReference>
<name>A0AAN9Y370_9HEMI</name>
<dbReference type="SMART" id="SM00408">
    <property type="entry name" value="IGc2"/>
    <property type="match status" value="1"/>
</dbReference>
<dbReference type="SMART" id="SM00409">
    <property type="entry name" value="IG"/>
    <property type="match status" value="1"/>
</dbReference>
<evidence type="ECO:0000256" key="2">
    <source>
        <dbReference type="ARBA" id="ARBA00023157"/>
    </source>
</evidence>
<reference evidence="5 6" key="1">
    <citation type="submission" date="2024-03" db="EMBL/GenBank/DDBJ databases">
        <title>Adaptation during the transition from Ophiocordyceps entomopathogen to insect associate is accompanied by gene loss and intensified selection.</title>
        <authorList>
            <person name="Ward C.M."/>
            <person name="Onetto C.A."/>
            <person name="Borneman A.R."/>
        </authorList>
    </citation>
    <scope>NUCLEOTIDE SEQUENCE [LARGE SCALE GENOMIC DNA]</scope>
    <source>
        <strain evidence="5">AWRI1</strain>
        <tissue evidence="5">Single Adult Female</tissue>
    </source>
</reference>
<dbReference type="GO" id="GO:0016020">
    <property type="term" value="C:membrane"/>
    <property type="evidence" value="ECO:0007669"/>
    <property type="project" value="UniProtKB-SubCell"/>
</dbReference>
<accession>A0AAN9Y370</accession>
<keyword evidence="1" id="KW-0677">Repeat</keyword>
<dbReference type="Gene3D" id="2.60.40.10">
    <property type="entry name" value="Immunoglobulins"/>
    <property type="match status" value="1"/>
</dbReference>
<feature type="region of interest" description="Disordered" evidence="3">
    <location>
        <begin position="21"/>
        <end position="41"/>
    </location>
</feature>
<dbReference type="InterPro" id="IPR013783">
    <property type="entry name" value="Ig-like_fold"/>
</dbReference>
<evidence type="ECO:0000256" key="1">
    <source>
        <dbReference type="ARBA" id="ARBA00022737"/>
    </source>
</evidence>
<dbReference type="AlphaFoldDB" id="A0AAN9Y370"/>
<keyword evidence="6" id="KW-1185">Reference proteome</keyword>
<organism evidence="5 6">
    <name type="scientific">Parthenolecanium corni</name>
    <dbReference type="NCBI Taxonomy" id="536013"/>
    <lineage>
        <taxon>Eukaryota</taxon>
        <taxon>Metazoa</taxon>
        <taxon>Ecdysozoa</taxon>
        <taxon>Arthropoda</taxon>
        <taxon>Hexapoda</taxon>
        <taxon>Insecta</taxon>
        <taxon>Pterygota</taxon>
        <taxon>Neoptera</taxon>
        <taxon>Paraneoptera</taxon>
        <taxon>Hemiptera</taxon>
        <taxon>Sternorrhyncha</taxon>
        <taxon>Coccoidea</taxon>
        <taxon>Coccidae</taxon>
        <taxon>Parthenolecanium</taxon>
    </lineage>
</organism>
<protein>
    <recommendedName>
        <fullName evidence="4">Ig-like domain-containing protein</fullName>
    </recommendedName>
</protein>
<evidence type="ECO:0000313" key="5">
    <source>
        <dbReference type="EMBL" id="KAK7582728.1"/>
    </source>
</evidence>